<feature type="domain" description="TauD/TfdA-like" evidence="7">
    <location>
        <begin position="21"/>
        <end position="280"/>
    </location>
</feature>
<dbReference type="OrthoDB" id="7209371at2"/>
<dbReference type="PANTHER" id="PTHR30468:SF5">
    <property type="entry name" value="ALPHA-KETOGLUTARATE-DEPENDENT SULFATE ESTER DIOXYGENASE"/>
    <property type="match status" value="1"/>
</dbReference>
<keyword evidence="6" id="KW-0408">Iron</keyword>
<keyword evidence="9" id="KW-1185">Reference proteome</keyword>
<keyword evidence="3" id="KW-0479">Metal-binding</keyword>
<organism evidence="8 9">
    <name type="scientific">Bradyrhizobium macuxiense</name>
    <dbReference type="NCBI Taxonomy" id="1755647"/>
    <lineage>
        <taxon>Bacteria</taxon>
        <taxon>Pseudomonadati</taxon>
        <taxon>Pseudomonadota</taxon>
        <taxon>Alphaproteobacteria</taxon>
        <taxon>Hyphomicrobiales</taxon>
        <taxon>Nitrobacteraceae</taxon>
        <taxon>Bradyrhizobium</taxon>
    </lineage>
</organism>
<comment type="caution">
    <text evidence="8">The sequence shown here is derived from an EMBL/GenBank/DDBJ whole genome shotgun (WGS) entry which is preliminary data.</text>
</comment>
<dbReference type="RefSeq" id="WP_146991760.1">
    <property type="nucleotide sequence ID" value="NZ_VITY01000016.1"/>
</dbReference>
<dbReference type="Pfam" id="PF02668">
    <property type="entry name" value="TauD"/>
    <property type="match status" value="1"/>
</dbReference>
<evidence type="ECO:0000256" key="2">
    <source>
        <dbReference type="ARBA" id="ARBA00005896"/>
    </source>
</evidence>
<dbReference type="GO" id="GO:0016706">
    <property type="term" value="F:2-oxoglutarate-dependent dioxygenase activity"/>
    <property type="evidence" value="ECO:0007669"/>
    <property type="project" value="TreeGrafter"/>
</dbReference>
<dbReference type="Proteomes" id="UP000321304">
    <property type="component" value="Unassembled WGS sequence"/>
</dbReference>
<evidence type="ECO:0000256" key="4">
    <source>
        <dbReference type="ARBA" id="ARBA00022964"/>
    </source>
</evidence>
<proteinExistence type="inferred from homology"/>
<reference evidence="8 9" key="1">
    <citation type="submission" date="2019-06" db="EMBL/GenBank/DDBJ databases">
        <title>Genomic Encyclopedia of Type Strains, Phase IV (KMG-V): Genome sequencing to study the core and pangenomes of soil and plant-associated prokaryotes.</title>
        <authorList>
            <person name="Whitman W."/>
        </authorList>
    </citation>
    <scope>NUCLEOTIDE SEQUENCE [LARGE SCALE GENOMIC DNA]</scope>
    <source>
        <strain evidence="8 9">BR 10355</strain>
    </source>
</reference>
<evidence type="ECO:0000259" key="7">
    <source>
        <dbReference type="Pfam" id="PF02668"/>
    </source>
</evidence>
<evidence type="ECO:0000256" key="5">
    <source>
        <dbReference type="ARBA" id="ARBA00023002"/>
    </source>
</evidence>
<sequence>MSEMALINNVIPRTDVVKRAGRIGAEILNIKLSGDLPDQTIAAINALMLEYKVIFFREQGHLDDAEQERFARRLGKPVPPLPTVGAIKGTISVVEIDSVRGGLRTDCWHIDMAYMDAYPKIMVLRGVVIPPTGGDTVWSNTAAAYLDLPPPLQRLADDLWVVHNNAFDFAIFARPTEADKKLYEKILTRARFETEHPLVRVHPETGERTLVLGMYTKRFVDVPKYDGQRLFDLFESHITAPENTLRWNWKQGDVAIWDNRATMHYAAKDYGDQPRLVYRAAIDGEVPVSIDGRRSVARVKVIEPPPANVV</sequence>
<dbReference type="SUPFAM" id="SSF51197">
    <property type="entry name" value="Clavaminate synthase-like"/>
    <property type="match status" value="1"/>
</dbReference>
<evidence type="ECO:0000313" key="9">
    <source>
        <dbReference type="Proteomes" id="UP000321304"/>
    </source>
</evidence>
<accession>A0A560L1S9</accession>
<dbReference type="Gene3D" id="3.60.130.10">
    <property type="entry name" value="Clavaminate synthase-like"/>
    <property type="match status" value="1"/>
</dbReference>
<dbReference type="PANTHER" id="PTHR30468">
    <property type="entry name" value="ALPHA-KETOGLUTARATE-DEPENDENT SULFONATE DIOXYGENASE"/>
    <property type="match status" value="1"/>
</dbReference>
<dbReference type="InterPro" id="IPR051323">
    <property type="entry name" value="AtsK-like"/>
</dbReference>
<comment type="cofactor">
    <cofactor evidence="1">
        <name>Fe(2+)</name>
        <dbReference type="ChEBI" id="CHEBI:29033"/>
    </cofactor>
</comment>
<evidence type="ECO:0000313" key="8">
    <source>
        <dbReference type="EMBL" id="TWB89468.1"/>
    </source>
</evidence>
<protein>
    <submittedName>
        <fullName evidence="8">Taurine dioxygenase</fullName>
    </submittedName>
</protein>
<dbReference type="GO" id="GO:0046872">
    <property type="term" value="F:metal ion binding"/>
    <property type="evidence" value="ECO:0007669"/>
    <property type="project" value="UniProtKB-KW"/>
</dbReference>
<gene>
    <name evidence="8" type="ORF">FBZ93_116187</name>
</gene>
<name>A0A560L1S9_9BRAD</name>
<evidence type="ECO:0000256" key="1">
    <source>
        <dbReference type="ARBA" id="ARBA00001954"/>
    </source>
</evidence>
<evidence type="ECO:0000256" key="6">
    <source>
        <dbReference type="ARBA" id="ARBA00023004"/>
    </source>
</evidence>
<dbReference type="EMBL" id="VITY01000016">
    <property type="protein sequence ID" value="TWB89468.1"/>
    <property type="molecule type" value="Genomic_DNA"/>
</dbReference>
<dbReference type="AlphaFoldDB" id="A0A560L1S9"/>
<dbReference type="InterPro" id="IPR042098">
    <property type="entry name" value="TauD-like_sf"/>
</dbReference>
<comment type="similarity">
    <text evidence="2">Belongs to the TfdA dioxygenase family.</text>
</comment>
<keyword evidence="5" id="KW-0560">Oxidoreductase</keyword>
<evidence type="ECO:0000256" key="3">
    <source>
        <dbReference type="ARBA" id="ARBA00022723"/>
    </source>
</evidence>
<dbReference type="GO" id="GO:0005737">
    <property type="term" value="C:cytoplasm"/>
    <property type="evidence" value="ECO:0007669"/>
    <property type="project" value="TreeGrafter"/>
</dbReference>
<dbReference type="InterPro" id="IPR003819">
    <property type="entry name" value="TauD/TfdA-like"/>
</dbReference>
<keyword evidence="4 8" id="KW-0223">Dioxygenase</keyword>